<organism evidence="1 2">
    <name type="scientific">Coniosporium uncinatum</name>
    <dbReference type="NCBI Taxonomy" id="93489"/>
    <lineage>
        <taxon>Eukaryota</taxon>
        <taxon>Fungi</taxon>
        <taxon>Dikarya</taxon>
        <taxon>Ascomycota</taxon>
        <taxon>Pezizomycotina</taxon>
        <taxon>Dothideomycetes</taxon>
        <taxon>Dothideomycetes incertae sedis</taxon>
        <taxon>Coniosporium</taxon>
    </lineage>
</organism>
<evidence type="ECO:0000313" key="1">
    <source>
        <dbReference type="EMBL" id="KAK3080338.1"/>
    </source>
</evidence>
<proteinExistence type="predicted"/>
<dbReference type="EMBL" id="JAWDJW010000617">
    <property type="protein sequence ID" value="KAK3080338.1"/>
    <property type="molecule type" value="Genomic_DNA"/>
</dbReference>
<comment type="caution">
    <text evidence="1">The sequence shown here is derived from an EMBL/GenBank/DDBJ whole genome shotgun (WGS) entry which is preliminary data.</text>
</comment>
<reference evidence="1" key="1">
    <citation type="submission" date="2024-09" db="EMBL/GenBank/DDBJ databases">
        <title>Black Yeasts Isolated from many extreme environments.</title>
        <authorList>
            <person name="Coleine C."/>
            <person name="Stajich J.E."/>
            <person name="Selbmann L."/>
        </authorList>
    </citation>
    <scope>NUCLEOTIDE SEQUENCE</scope>
    <source>
        <strain evidence="1">CCFEE 5737</strain>
    </source>
</reference>
<gene>
    <name evidence="1" type="ORF">LTS18_002328</name>
</gene>
<evidence type="ECO:0000313" key="2">
    <source>
        <dbReference type="Proteomes" id="UP001186974"/>
    </source>
</evidence>
<name>A0ACC3DUZ6_9PEZI</name>
<keyword evidence="2" id="KW-1185">Reference proteome</keyword>
<accession>A0ACC3DUZ6</accession>
<protein>
    <submittedName>
        <fullName evidence="1">Uncharacterized protein</fullName>
    </submittedName>
</protein>
<sequence length="267" mass="29747">MYAPPDVLSNTPSFGSLASDHYIAAHWVPDFPLSKEEQGQQLLTDFINLGEHARLPHKEMVYSNLASRPPPNYVPQDFLAPSQRAYTVYAGTVFWVRTYYDTQADGTTADEGPLEEQWRFKDEDRFRDDSEPAALVFTWGERRLVLEAGELPVDAERPATPPWVTQVLRRHPDKLDGSGRPDAILTDEQLDEEQCALLVVADNRACGTGWVLLAGVNHRGKTLPARGKCKAAEVVFAAEKWGTLTIPLFEGRLEATCAEYAMQDGDG</sequence>
<dbReference type="Proteomes" id="UP001186974">
    <property type="component" value="Unassembled WGS sequence"/>
</dbReference>